<reference evidence="8 9" key="1">
    <citation type="journal article" date="2024" name="Plant J.">
        <title>Genome sequences and population genomics reveal climatic adaptation and genomic divergence between two closely related sweetgum species.</title>
        <authorList>
            <person name="Xu W.Q."/>
            <person name="Ren C.Q."/>
            <person name="Zhang X.Y."/>
            <person name="Comes H.P."/>
            <person name="Liu X.H."/>
            <person name="Li Y.G."/>
            <person name="Kettle C.J."/>
            <person name="Jalonen R."/>
            <person name="Gaisberger H."/>
            <person name="Ma Y.Z."/>
            <person name="Qiu Y.X."/>
        </authorList>
    </citation>
    <scope>NUCLEOTIDE SEQUENCE [LARGE SCALE GENOMIC DNA]</scope>
    <source>
        <strain evidence="8">Hangzhou</strain>
    </source>
</reference>
<dbReference type="InterPro" id="IPR045064">
    <property type="entry name" value="Reticulon-like"/>
</dbReference>
<comment type="subcellular location">
    <subcellularLocation>
        <location evidence="1 6">Endoplasmic reticulum membrane</location>
        <topology evidence="1 6">Multi-pass membrane protein</topology>
    </subcellularLocation>
</comment>
<evidence type="ECO:0000256" key="5">
    <source>
        <dbReference type="ARBA" id="ARBA00023136"/>
    </source>
</evidence>
<dbReference type="GO" id="GO:0009617">
    <property type="term" value="P:response to bacterium"/>
    <property type="evidence" value="ECO:0007669"/>
    <property type="project" value="InterPro"/>
</dbReference>
<dbReference type="InterPro" id="IPR003388">
    <property type="entry name" value="Reticulon"/>
</dbReference>
<keyword evidence="3 6" id="KW-0256">Endoplasmic reticulum</keyword>
<organism evidence="8 9">
    <name type="scientific">Liquidambar formosana</name>
    <name type="common">Formosan gum</name>
    <dbReference type="NCBI Taxonomy" id="63359"/>
    <lineage>
        <taxon>Eukaryota</taxon>
        <taxon>Viridiplantae</taxon>
        <taxon>Streptophyta</taxon>
        <taxon>Embryophyta</taxon>
        <taxon>Tracheophyta</taxon>
        <taxon>Spermatophyta</taxon>
        <taxon>Magnoliopsida</taxon>
        <taxon>eudicotyledons</taxon>
        <taxon>Gunneridae</taxon>
        <taxon>Pentapetalae</taxon>
        <taxon>Saxifragales</taxon>
        <taxon>Altingiaceae</taxon>
        <taxon>Liquidambar</taxon>
    </lineage>
</organism>
<keyword evidence="4 6" id="KW-1133">Transmembrane helix</keyword>
<evidence type="ECO:0000313" key="9">
    <source>
        <dbReference type="Proteomes" id="UP001415857"/>
    </source>
</evidence>
<keyword evidence="2 6" id="KW-0812">Transmembrane</keyword>
<proteinExistence type="predicted"/>
<feature type="transmembrane region" description="Helical" evidence="6">
    <location>
        <begin position="78"/>
        <end position="105"/>
    </location>
</feature>
<evidence type="ECO:0000313" key="8">
    <source>
        <dbReference type="EMBL" id="KAK9278721.1"/>
    </source>
</evidence>
<evidence type="ECO:0000256" key="3">
    <source>
        <dbReference type="ARBA" id="ARBA00022824"/>
    </source>
</evidence>
<dbReference type="AlphaFoldDB" id="A0AAP0RII4"/>
<evidence type="ECO:0000256" key="2">
    <source>
        <dbReference type="ARBA" id="ARBA00022692"/>
    </source>
</evidence>
<name>A0AAP0RII4_LIQFO</name>
<protein>
    <recommendedName>
        <fullName evidence="6">Reticulon-like protein</fullName>
    </recommendedName>
</protein>
<sequence length="196" mass="23115">MDAFSSFHDLWRQSCLAARGQYMPFLEEEQFIFRTPPKIPEIIMDESTFEAVVSIFHERFSQLLSELLNVACGNDLPLFFLALFSLWILSVIGTCFSFLNLLFVVCSSCMHVDFGYDQGLLCMETLPFLYERYEEQVEHLAGRMNRRMKKMYSRRQFRQLPPAWKAVDDDVTRKIHAIRIHKCNCPYITRNKYISP</sequence>
<keyword evidence="9" id="KW-1185">Reference proteome</keyword>
<dbReference type="PANTHER" id="PTHR10994:SF85">
    <property type="entry name" value="RETICULON-LIKE PROTEIN B9"/>
    <property type="match status" value="1"/>
</dbReference>
<dbReference type="PROSITE" id="PS50845">
    <property type="entry name" value="RETICULON"/>
    <property type="match status" value="1"/>
</dbReference>
<evidence type="ECO:0000256" key="1">
    <source>
        <dbReference type="ARBA" id="ARBA00004477"/>
    </source>
</evidence>
<dbReference type="Pfam" id="PF02453">
    <property type="entry name" value="Reticulon"/>
    <property type="match status" value="1"/>
</dbReference>
<dbReference type="EMBL" id="JBBPBK010000009">
    <property type="protein sequence ID" value="KAK9278721.1"/>
    <property type="molecule type" value="Genomic_DNA"/>
</dbReference>
<dbReference type="Proteomes" id="UP001415857">
    <property type="component" value="Unassembled WGS sequence"/>
</dbReference>
<feature type="domain" description="Reticulon" evidence="7">
    <location>
        <begin position="34"/>
        <end position="153"/>
    </location>
</feature>
<evidence type="ECO:0000256" key="4">
    <source>
        <dbReference type="ARBA" id="ARBA00022989"/>
    </source>
</evidence>
<comment type="caution">
    <text evidence="6">Lacks conserved residue(s) required for the propagation of feature annotation.</text>
</comment>
<dbReference type="GO" id="GO:0005789">
    <property type="term" value="C:endoplasmic reticulum membrane"/>
    <property type="evidence" value="ECO:0007669"/>
    <property type="project" value="UniProtKB-SubCell"/>
</dbReference>
<dbReference type="PANTHER" id="PTHR10994">
    <property type="entry name" value="RETICULON"/>
    <property type="match status" value="1"/>
</dbReference>
<keyword evidence="5 6" id="KW-0472">Membrane</keyword>
<accession>A0AAP0RII4</accession>
<comment type="caution">
    <text evidence="8">The sequence shown here is derived from an EMBL/GenBank/DDBJ whole genome shotgun (WGS) entry which is preliminary data.</text>
</comment>
<gene>
    <name evidence="8" type="ORF">L1049_028297</name>
</gene>
<evidence type="ECO:0000256" key="6">
    <source>
        <dbReference type="RuleBase" id="RU363132"/>
    </source>
</evidence>
<evidence type="ECO:0000259" key="7">
    <source>
        <dbReference type="PROSITE" id="PS50845"/>
    </source>
</evidence>